<feature type="region of interest" description="Disordered" evidence="1">
    <location>
        <begin position="1"/>
        <end position="52"/>
    </location>
</feature>
<accession>A0AAJ8M149</accession>
<dbReference type="EMBL" id="CP143786">
    <property type="protein sequence ID" value="WVN87703.1"/>
    <property type="molecule type" value="Genomic_DNA"/>
</dbReference>
<keyword evidence="3" id="KW-1185">Reference proteome</keyword>
<evidence type="ECO:0000313" key="2">
    <source>
        <dbReference type="EMBL" id="WVN87703.1"/>
    </source>
</evidence>
<dbReference type="RefSeq" id="XP_066068403.1">
    <property type="nucleotide sequence ID" value="XM_066212306.1"/>
</dbReference>
<dbReference type="GeneID" id="91087102"/>
<reference evidence="2" key="3">
    <citation type="submission" date="2024-01" db="EMBL/GenBank/DDBJ databases">
        <authorList>
            <person name="Coelho M.A."/>
            <person name="David-Palma M."/>
            <person name="Shea T."/>
            <person name="Sun S."/>
            <person name="Cuomo C.A."/>
            <person name="Heitman J."/>
        </authorList>
    </citation>
    <scope>NUCLEOTIDE SEQUENCE</scope>
    <source>
        <strain evidence="2">CBS 7841</strain>
    </source>
</reference>
<evidence type="ECO:0000313" key="3">
    <source>
        <dbReference type="Proteomes" id="UP000094043"/>
    </source>
</evidence>
<name>A0AAJ8M149_9TREE</name>
<proteinExistence type="predicted"/>
<protein>
    <submittedName>
        <fullName evidence="2">Uncharacterized protein</fullName>
    </submittedName>
</protein>
<dbReference type="Proteomes" id="UP000094043">
    <property type="component" value="Chromosome 3"/>
</dbReference>
<sequence>MTDNYIPTTPKEGTSTPLDDSLPGPTTKIEPHTPHHTGVPPYDEMPHVGHGDKMKREAGELFKVLKDERASEESNKEVRDGIGIYNMGRKSDLPKQVVMHP</sequence>
<dbReference type="KEGG" id="cdep:91087102"/>
<feature type="compositionally biased region" description="Polar residues" evidence="1">
    <location>
        <begin position="1"/>
        <end position="18"/>
    </location>
</feature>
<organism evidence="2 3">
    <name type="scientific">Cryptococcus depauperatus CBS 7841</name>
    <dbReference type="NCBI Taxonomy" id="1295531"/>
    <lineage>
        <taxon>Eukaryota</taxon>
        <taxon>Fungi</taxon>
        <taxon>Dikarya</taxon>
        <taxon>Basidiomycota</taxon>
        <taxon>Agaricomycotina</taxon>
        <taxon>Tremellomycetes</taxon>
        <taxon>Tremellales</taxon>
        <taxon>Cryptococcaceae</taxon>
        <taxon>Cryptococcus</taxon>
    </lineage>
</organism>
<reference evidence="2" key="1">
    <citation type="submission" date="2016-06" db="EMBL/GenBank/DDBJ databases">
        <authorList>
            <person name="Cuomo C."/>
            <person name="Litvintseva A."/>
            <person name="Heitman J."/>
            <person name="Chen Y."/>
            <person name="Sun S."/>
            <person name="Springer D."/>
            <person name="Dromer F."/>
            <person name="Young S."/>
            <person name="Zeng Q."/>
            <person name="Chapman S."/>
            <person name="Gujja S."/>
            <person name="Saif S."/>
            <person name="Birren B."/>
        </authorList>
    </citation>
    <scope>NUCLEOTIDE SEQUENCE</scope>
    <source>
        <strain evidence="2">CBS 7841</strain>
    </source>
</reference>
<dbReference type="AlphaFoldDB" id="A0AAJ8M149"/>
<reference evidence="2" key="2">
    <citation type="journal article" date="2022" name="Elife">
        <title>Obligate sexual reproduction of a homothallic fungus closely related to the Cryptococcus pathogenic species complex.</title>
        <authorList>
            <person name="Passer A.R."/>
            <person name="Clancey S.A."/>
            <person name="Shea T."/>
            <person name="David-Palma M."/>
            <person name="Averette A.F."/>
            <person name="Boekhout T."/>
            <person name="Porcel B.M."/>
            <person name="Nowrousian M."/>
            <person name="Cuomo C.A."/>
            <person name="Sun S."/>
            <person name="Heitman J."/>
            <person name="Coelho M.A."/>
        </authorList>
    </citation>
    <scope>NUCLEOTIDE SEQUENCE</scope>
    <source>
        <strain evidence="2">CBS 7841</strain>
    </source>
</reference>
<gene>
    <name evidence="2" type="ORF">L203_102891</name>
</gene>
<evidence type="ECO:0000256" key="1">
    <source>
        <dbReference type="SAM" id="MobiDB-lite"/>
    </source>
</evidence>